<accession>A0A0G4NZX8</accession>
<name>A0A0G4NZX8_PENC3</name>
<evidence type="ECO:0000313" key="5">
    <source>
        <dbReference type="EMBL" id="CRL19631.1"/>
    </source>
</evidence>
<dbReference type="Proteomes" id="UP000053732">
    <property type="component" value="Unassembled WGS sequence"/>
</dbReference>
<evidence type="ECO:0000256" key="3">
    <source>
        <dbReference type="ARBA" id="ARBA00023140"/>
    </source>
</evidence>
<keyword evidence="1" id="KW-0962">Peroxisome biogenesis</keyword>
<dbReference type="STRING" id="1429867.A0A0G4NZX8"/>
<dbReference type="PANTHER" id="PTHR12652:SF50">
    <property type="entry name" value="PEROXIN 11"/>
    <property type="match status" value="1"/>
</dbReference>
<keyword evidence="3" id="KW-0576">Peroxisome</keyword>
<comment type="subcellular location">
    <subcellularLocation>
        <location evidence="4">Peroxisome membrane</location>
    </subcellularLocation>
</comment>
<evidence type="ECO:0000313" key="6">
    <source>
        <dbReference type="Proteomes" id="UP000053732"/>
    </source>
</evidence>
<sequence>MATAALPNHSTLSHLLTFIATTAGRDKILRTLQYFSRFYSWYLRRANHPQSAIDPVNAIKKQLEITRKVLRIGSFIEKFNAASIALNRKSPADPVIRYLTVGHHLGYGAYLALDTFTVIDSIGVRKMANIKSLQKFGYRAWMAGLTCSVGAGIYSLWKLQQKQKTLDLKVGKGALEARRIDRERFTTIVQLISNLCDLTIPTAALGLANLDDGLVGIAGTLSASIGVWFQWRKTAGK</sequence>
<dbReference type="EMBL" id="HG793136">
    <property type="protein sequence ID" value="CRL19631.1"/>
    <property type="molecule type" value="Genomic_DNA"/>
</dbReference>
<dbReference type="AlphaFoldDB" id="A0A0G4NZX8"/>
<dbReference type="GO" id="GO:0016559">
    <property type="term" value="P:peroxisome fission"/>
    <property type="evidence" value="ECO:0007669"/>
    <property type="project" value="InterPro"/>
</dbReference>
<reference evidence="5 6" key="1">
    <citation type="journal article" date="2014" name="Nat. Commun.">
        <title>Multiple recent horizontal transfers of a large genomic region in cheese making fungi.</title>
        <authorList>
            <person name="Cheeseman K."/>
            <person name="Ropars J."/>
            <person name="Renault P."/>
            <person name="Dupont J."/>
            <person name="Gouzy J."/>
            <person name="Branca A."/>
            <person name="Abraham A.L."/>
            <person name="Ceppi M."/>
            <person name="Conseiller E."/>
            <person name="Debuchy R."/>
            <person name="Malagnac F."/>
            <person name="Goarin A."/>
            <person name="Silar P."/>
            <person name="Lacoste S."/>
            <person name="Sallet E."/>
            <person name="Bensimon A."/>
            <person name="Giraud T."/>
            <person name="Brygoo Y."/>
        </authorList>
    </citation>
    <scope>NUCLEOTIDE SEQUENCE [LARGE SCALE GENOMIC DNA]</scope>
    <source>
        <strain evidence="6">FM 013</strain>
    </source>
</reference>
<organism evidence="5 6">
    <name type="scientific">Penicillium camemberti (strain FM 013)</name>
    <dbReference type="NCBI Taxonomy" id="1429867"/>
    <lineage>
        <taxon>Eukaryota</taxon>
        <taxon>Fungi</taxon>
        <taxon>Dikarya</taxon>
        <taxon>Ascomycota</taxon>
        <taxon>Pezizomycotina</taxon>
        <taxon>Eurotiomycetes</taxon>
        <taxon>Eurotiomycetidae</taxon>
        <taxon>Eurotiales</taxon>
        <taxon>Aspergillaceae</taxon>
        <taxon>Penicillium</taxon>
    </lineage>
</organism>
<keyword evidence="2" id="KW-0472">Membrane</keyword>
<evidence type="ECO:0000256" key="2">
    <source>
        <dbReference type="ARBA" id="ARBA00023136"/>
    </source>
</evidence>
<dbReference type="GO" id="GO:0005778">
    <property type="term" value="C:peroxisomal membrane"/>
    <property type="evidence" value="ECO:0007669"/>
    <property type="project" value="UniProtKB-SubCell"/>
</dbReference>
<dbReference type="Pfam" id="PF05648">
    <property type="entry name" value="PEX11"/>
    <property type="match status" value="1"/>
</dbReference>
<proteinExistence type="predicted"/>
<dbReference type="InterPro" id="IPR008733">
    <property type="entry name" value="PEX11"/>
</dbReference>
<protein>
    <submittedName>
        <fullName evidence="5">Peroxisomal biogenesis factor 11</fullName>
    </submittedName>
</protein>
<keyword evidence="6" id="KW-1185">Reference proteome</keyword>
<evidence type="ECO:0000256" key="1">
    <source>
        <dbReference type="ARBA" id="ARBA00022593"/>
    </source>
</evidence>
<dbReference type="PANTHER" id="PTHR12652">
    <property type="entry name" value="PEROXISOMAL BIOGENESIS FACTOR 11"/>
    <property type="match status" value="1"/>
</dbReference>
<evidence type="ECO:0000256" key="4">
    <source>
        <dbReference type="ARBA" id="ARBA00046271"/>
    </source>
</evidence>
<gene>
    <name evidence="5" type="ORF">PCAMFM013_S003g000422</name>
</gene>